<name>A0A4C1T1N1_EUMVA</name>
<evidence type="ECO:0000256" key="1">
    <source>
        <dbReference type="SAM" id="MobiDB-lite"/>
    </source>
</evidence>
<keyword evidence="3" id="KW-1185">Reference proteome</keyword>
<organism evidence="2 3">
    <name type="scientific">Eumeta variegata</name>
    <name type="common">Bagworm moth</name>
    <name type="synonym">Eumeta japonica</name>
    <dbReference type="NCBI Taxonomy" id="151549"/>
    <lineage>
        <taxon>Eukaryota</taxon>
        <taxon>Metazoa</taxon>
        <taxon>Ecdysozoa</taxon>
        <taxon>Arthropoda</taxon>
        <taxon>Hexapoda</taxon>
        <taxon>Insecta</taxon>
        <taxon>Pterygota</taxon>
        <taxon>Neoptera</taxon>
        <taxon>Endopterygota</taxon>
        <taxon>Lepidoptera</taxon>
        <taxon>Glossata</taxon>
        <taxon>Ditrysia</taxon>
        <taxon>Tineoidea</taxon>
        <taxon>Psychidae</taxon>
        <taxon>Oiketicinae</taxon>
        <taxon>Eumeta</taxon>
    </lineage>
</organism>
<feature type="region of interest" description="Disordered" evidence="1">
    <location>
        <begin position="92"/>
        <end position="141"/>
    </location>
</feature>
<feature type="compositionally biased region" description="Basic and acidic residues" evidence="1">
    <location>
        <begin position="101"/>
        <end position="115"/>
    </location>
</feature>
<comment type="caution">
    <text evidence="2">The sequence shown here is derived from an EMBL/GenBank/DDBJ whole genome shotgun (WGS) entry which is preliminary data.</text>
</comment>
<evidence type="ECO:0000313" key="2">
    <source>
        <dbReference type="EMBL" id="GBP08116.1"/>
    </source>
</evidence>
<evidence type="ECO:0000313" key="3">
    <source>
        <dbReference type="Proteomes" id="UP000299102"/>
    </source>
</evidence>
<dbReference type="Proteomes" id="UP000299102">
    <property type="component" value="Unassembled WGS sequence"/>
</dbReference>
<dbReference type="EMBL" id="BGZK01000029">
    <property type="protein sequence ID" value="GBP08116.1"/>
    <property type="molecule type" value="Genomic_DNA"/>
</dbReference>
<sequence>MPRAIVPFQRGTCAPLKAEKAGPRCGRRNTIEFVILSAHCTKTRRPLDSRSRLIYRVGVSSLSRWSNAGREPLTTVVTDTMTNSRTGRLMCSRRHGRRTDRKSDRNRGGLEEIAHSHAKRRFVPPPPHPLQLAVGGKRRTP</sequence>
<gene>
    <name evidence="2" type="ORF">EVAR_2913_1</name>
</gene>
<dbReference type="AlphaFoldDB" id="A0A4C1T1N1"/>
<reference evidence="2 3" key="1">
    <citation type="journal article" date="2019" name="Commun. Biol.">
        <title>The bagworm genome reveals a unique fibroin gene that provides high tensile strength.</title>
        <authorList>
            <person name="Kono N."/>
            <person name="Nakamura H."/>
            <person name="Ohtoshi R."/>
            <person name="Tomita M."/>
            <person name="Numata K."/>
            <person name="Arakawa K."/>
        </authorList>
    </citation>
    <scope>NUCLEOTIDE SEQUENCE [LARGE SCALE GENOMIC DNA]</scope>
</reference>
<protein>
    <submittedName>
        <fullName evidence="2">Uncharacterized protein</fullName>
    </submittedName>
</protein>
<accession>A0A4C1T1N1</accession>
<proteinExistence type="predicted"/>